<keyword evidence="5" id="KW-1133">Transmembrane helix</keyword>
<dbReference type="PANTHER" id="PTHR44227:SF3">
    <property type="entry name" value="PROTEIN O-MANNOSYL-TRANSFERASE TMTC4"/>
    <property type="match status" value="1"/>
</dbReference>
<sequence>MRASRILAVGAGLVALTVLAYAGVFWNDFVNFDDELYVTKNTNVMAGLNWYSWVYAWTTFDTGNWIPLTWLSLELDSTLFGVKPWAFHGTNLLLHAANVALLFWFLTRVTSQIALSAIFAALFAVHPLHVESVAWASERKDVLSTFWLLATLLIYTRYAERPSAGLYLAATLTFIAGLLSKSMLVTLPIVLLLLDAWPLGRVTGLKLGPTALTCPPRPLWRLLLEKAPWLLLSVIEGVVTIFAQGDSEAFTGTDRLPILYRLGNSAHAVGWYVWKTFWPSSLCIIYTHPLKELRWELAALGTLTFLAISAYVIIGTRQGRPWLAIGWLWYLVTLLPVVGLLQVGSQAYADRYSYVPQMGLLVILVWEAHYWLTRSSVGKSIAVDSHASLAPESRVDSSTGAIGGEGRGEGENKTAADTLPLTPSPSPRSVAASHGESLSGARGELNPASLTSKRMTLAGAAVGIVIVALLVVTTFQVRTWRNSDAIWRQAYRVDPRSWVVNFHLGTYLAEQGKIAEADKMLEVAVEQRPTWDVALSNLGWTQQKLGHFERARTLYEESLRQKPDQPKTLYNMVDLYLDLKDLPKASQTLALWLREHPEDTTERLRLGRLYARQGKIDQALAEFETVLRFESGNSAAHNNAGLSLSMLGRYPAAKTHLDRALQISPNFLDAHVNLAYVLEQLGDLPGAEQHYQTALKLKPGDPDAVDGLKRVQAKRKML</sequence>
<dbReference type="PROSITE" id="PS50005">
    <property type="entry name" value="TPR"/>
    <property type="match status" value="4"/>
</dbReference>
<evidence type="ECO:0000256" key="5">
    <source>
        <dbReference type="SAM" id="Phobius"/>
    </source>
</evidence>
<feature type="repeat" description="TPR" evidence="3">
    <location>
        <begin position="600"/>
        <end position="633"/>
    </location>
</feature>
<feature type="transmembrane region" description="Helical" evidence="5">
    <location>
        <begin position="85"/>
        <end position="106"/>
    </location>
</feature>
<accession>A0A1I3K152</accession>
<dbReference type="InterPro" id="IPR052346">
    <property type="entry name" value="O-mannosyl-transferase_TMTC"/>
</dbReference>
<dbReference type="GO" id="GO:0042802">
    <property type="term" value="F:identical protein binding"/>
    <property type="evidence" value="ECO:0007669"/>
    <property type="project" value="InterPro"/>
</dbReference>
<evidence type="ECO:0000256" key="1">
    <source>
        <dbReference type="ARBA" id="ARBA00022737"/>
    </source>
</evidence>
<evidence type="ECO:0000256" key="2">
    <source>
        <dbReference type="ARBA" id="ARBA00022803"/>
    </source>
</evidence>
<dbReference type="Pfam" id="PF07721">
    <property type="entry name" value="TPR_4"/>
    <property type="match status" value="1"/>
</dbReference>
<protein>
    <submittedName>
        <fullName evidence="6">Tfp pilus assembly protein PilF</fullName>
    </submittedName>
</protein>
<feature type="transmembrane region" description="Helical" evidence="5">
    <location>
        <begin position="142"/>
        <end position="159"/>
    </location>
</feature>
<dbReference type="Pfam" id="PF14559">
    <property type="entry name" value="TPR_19"/>
    <property type="match status" value="2"/>
</dbReference>
<dbReference type="Gene3D" id="1.25.40.10">
    <property type="entry name" value="Tetratricopeptide repeat domain"/>
    <property type="match status" value="1"/>
</dbReference>
<feature type="transmembrane region" description="Helical" evidence="5">
    <location>
        <begin position="297"/>
        <end position="315"/>
    </location>
</feature>
<evidence type="ECO:0000313" key="6">
    <source>
        <dbReference type="EMBL" id="SFI66040.1"/>
    </source>
</evidence>
<feature type="transmembrane region" description="Helical" evidence="5">
    <location>
        <begin position="354"/>
        <end position="372"/>
    </location>
</feature>
<feature type="transmembrane region" description="Helical" evidence="5">
    <location>
        <begin position="455"/>
        <end position="475"/>
    </location>
</feature>
<feature type="repeat" description="TPR" evidence="3">
    <location>
        <begin position="668"/>
        <end position="701"/>
    </location>
</feature>
<dbReference type="Proteomes" id="UP000199518">
    <property type="component" value="Unassembled WGS sequence"/>
</dbReference>
<keyword evidence="5" id="KW-0812">Transmembrane</keyword>
<evidence type="ECO:0000313" key="7">
    <source>
        <dbReference type="Proteomes" id="UP000199518"/>
    </source>
</evidence>
<keyword evidence="5" id="KW-0472">Membrane</keyword>
<reference evidence="7" key="1">
    <citation type="submission" date="2016-10" db="EMBL/GenBank/DDBJ databases">
        <authorList>
            <person name="Varghese N."/>
            <person name="Submissions S."/>
        </authorList>
    </citation>
    <scope>NUCLEOTIDE SEQUENCE [LARGE SCALE GENOMIC DNA]</scope>
    <source>
        <strain evidence="7">DSM 26348</strain>
    </source>
</reference>
<name>A0A1I3K152_9PLAN</name>
<evidence type="ECO:0000256" key="4">
    <source>
        <dbReference type="SAM" id="MobiDB-lite"/>
    </source>
</evidence>
<dbReference type="SUPFAM" id="SSF48452">
    <property type="entry name" value="TPR-like"/>
    <property type="match status" value="1"/>
</dbReference>
<dbReference type="SMART" id="SM00028">
    <property type="entry name" value="TPR"/>
    <property type="match status" value="6"/>
</dbReference>
<dbReference type="EMBL" id="FOQD01000011">
    <property type="protein sequence ID" value="SFI66040.1"/>
    <property type="molecule type" value="Genomic_DNA"/>
</dbReference>
<dbReference type="PANTHER" id="PTHR44227">
    <property type="match status" value="1"/>
</dbReference>
<dbReference type="GO" id="GO:0030968">
    <property type="term" value="P:endoplasmic reticulum unfolded protein response"/>
    <property type="evidence" value="ECO:0007669"/>
    <property type="project" value="TreeGrafter"/>
</dbReference>
<gene>
    <name evidence="6" type="ORF">SAMN05421753_11180</name>
</gene>
<feature type="transmembrane region" description="Helical" evidence="5">
    <location>
        <begin position="327"/>
        <end position="348"/>
    </location>
</feature>
<proteinExistence type="predicted"/>
<dbReference type="InterPro" id="IPR019734">
    <property type="entry name" value="TPR_rpt"/>
</dbReference>
<feature type="region of interest" description="Disordered" evidence="4">
    <location>
        <begin position="394"/>
        <end position="445"/>
    </location>
</feature>
<keyword evidence="1" id="KW-0677">Repeat</keyword>
<organism evidence="6 7">
    <name type="scientific">Planctomicrobium piriforme</name>
    <dbReference type="NCBI Taxonomy" id="1576369"/>
    <lineage>
        <taxon>Bacteria</taxon>
        <taxon>Pseudomonadati</taxon>
        <taxon>Planctomycetota</taxon>
        <taxon>Planctomycetia</taxon>
        <taxon>Planctomycetales</taxon>
        <taxon>Planctomycetaceae</taxon>
        <taxon>Planctomicrobium</taxon>
    </lineage>
</organism>
<feature type="repeat" description="TPR" evidence="3">
    <location>
        <begin position="532"/>
        <end position="565"/>
    </location>
</feature>
<feature type="repeat" description="TPR" evidence="3">
    <location>
        <begin position="634"/>
        <end position="667"/>
    </location>
</feature>
<keyword evidence="2 3" id="KW-0802">TPR repeat</keyword>
<dbReference type="GO" id="GO:0035269">
    <property type="term" value="P:protein O-linked glycosylation via mannose"/>
    <property type="evidence" value="ECO:0007669"/>
    <property type="project" value="TreeGrafter"/>
</dbReference>
<dbReference type="GO" id="GO:0000030">
    <property type="term" value="F:mannosyltransferase activity"/>
    <property type="evidence" value="ECO:0007669"/>
    <property type="project" value="TreeGrafter"/>
</dbReference>
<feature type="transmembrane region" description="Helical" evidence="5">
    <location>
        <begin position="113"/>
        <end position="130"/>
    </location>
</feature>
<evidence type="ECO:0000256" key="3">
    <source>
        <dbReference type="PROSITE-ProRule" id="PRU00339"/>
    </source>
</evidence>
<keyword evidence="7" id="KW-1185">Reference proteome</keyword>
<feature type="transmembrane region" description="Helical" evidence="5">
    <location>
        <begin position="166"/>
        <end position="194"/>
    </location>
</feature>
<dbReference type="InterPro" id="IPR011990">
    <property type="entry name" value="TPR-like_helical_dom_sf"/>
</dbReference>
<dbReference type="STRING" id="1576369.SAMN05421753_11180"/>
<dbReference type="AlphaFoldDB" id="A0A1I3K152"/>
<dbReference type="InterPro" id="IPR011717">
    <property type="entry name" value="TPR-4"/>
</dbReference>